<evidence type="ECO:0000256" key="1">
    <source>
        <dbReference type="SAM" id="Phobius"/>
    </source>
</evidence>
<comment type="caution">
    <text evidence="2">The sequence shown here is derived from an EMBL/GenBank/DDBJ whole genome shotgun (WGS) entry which is preliminary data.</text>
</comment>
<keyword evidence="3" id="KW-1185">Reference proteome</keyword>
<feature type="transmembrane region" description="Helical" evidence="1">
    <location>
        <begin position="46"/>
        <end position="67"/>
    </location>
</feature>
<organism evidence="2 3">
    <name type="scientific">Sphaerisporangium rhizosphaerae</name>
    <dbReference type="NCBI Taxonomy" id="2269375"/>
    <lineage>
        <taxon>Bacteria</taxon>
        <taxon>Bacillati</taxon>
        <taxon>Actinomycetota</taxon>
        <taxon>Actinomycetes</taxon>
        <taxon>Streptosporangiales</taxon>
        <taxon>Streptosporangiaceae</taxon>
        <taxon>Sphaerisporangium</taxon>
    </lineage>
</organism>
<evidence type="ECO:0000313" key="2">
    <source>
        <dbReference type="EMBL" id="MFC7381144.1"/>
    </source>
</evidence>
<sequence length="341" mass="36928">MNDLDIVRDLRSQVRQTEEKDLRAVRRRVLASMARRPRVRRAVPRTALRVAAVGALGVAITTSVAVAQNLGADGGRRGTIGAPAWLPAANAETLAKRATEAAAKAADVYPRADQWIYVKNTIYTDPQTMAKSKVAPIGGGKIGSRYTVELWARGDGKKTAHRLGNGRLVTATVNERKRNPQQLGPAYLRSLPLEPSALLERLKKDDSTSGTRRLETVAVFHQVQLLLQGVTPPPRLRAALYTVISRLDGVGVEDKVRDLVGREGIGIYTDEEGFRREIIIDPNTYAFLGLRGLYLSEKRVPGGRTFSKGEVVYSVARLADGIVDHAGDVTSGLAAGVGHVS</sequence>
<accession>A0ABW2NVB6</accession>
<protein>
    <submittedName>
        <fullName evidence="2">CU044_5270 family protein</fullName>
    </submittedName>
</protein>
<keyword evidence="1" id="KW-0812">Transmembrane</keyword>
<gene>
    <name evidence="2" type="ORF">ACFQSB_02925</name>
</gene>
<dbReference type="Proteomes" id="UP001596496">
    <property type="component" value="Unassembled WGS sequence"/>
</dbReference>
<reference evidence="3" key="1">
    <citation type="journal article" date="2019" name="Int. J. Syst. Evol. Microbiol.">
        <title>The Global Catalogue of Microorganisms (GCM) 10K type strain sequencing project: providing services to taxonomists for standard genome sequencing and annotation.</title>
        <authorList>
            <consortium name="The Broad Institute Genomics Platform"/>
            <consortium name="The Broad Institute Genome Sequencing Center for Infectious Disease"/>
            <person name="Wu L."/>
            <person name="Ma J."/>
        </authorList>
    </citation>
    <scope>NUCLEOTIDE SEQUENCE [LARGE SCALE GENOMIC DNA]</scope>
    <source>
        <strain evidence="3">CECT 7649</strain>
    </source>
</reference>
<name>A0ABW2NVB6_9ACTN</name>
<keyword evidence="1" id="KW-0472">Membrane</keyword>
<dbReference type="EMBL" id="JBHTCG010000002">
    <property type="protein sequence ID" value="MFC7381144.1"/>
    <property type="molecule type" value="Genomic_DNA"/>
</dbReference>
<proteinExistence type="predicted"/>
<evidence type="ECO:0000313" key="3">
    <source>
        <dbReference type="Proteomes" id="UP001596496"/>
    </source>
</evidence>
<dbReference type="RefSeq" id="WP_380824087.1">
    <property type="nucleotide sequence ID" value="NZ_JBHTCG010000002.1"/>
</dbReference>
<dbReference type="NCBIfam" id="NF038083">
    <property type="entry name" value="CU044_5270_fam"/>
    <property type="match status" value="1"/>
</dbReference>
<dbReference type="InterPro" id="IPR047789">
    <property type="entry name" value="CU044_5270-like"/>
</dbReference>
<keyword evidence="1" id="KW-1133">Transmembrane helix</keyword>